<gene>
    <name evidence="1" type="ORF">RCZ15_13730</name>
    <name evidence="2" type="ORF">RCZ16_10000</name>
</gene>
<evidence type="ECO:0000313" key="1">
    <source>
        <dbReference type="EMBL" id="GJM50400.1"/>
    </source>
</evidence>
<dbReference type="EMBL" id="BQKB01000017">
    <property type="protein sequence ID" value="GJM52683.1"/>
    <property type="molecule type" value="Genomic_DNA"/>
</dbReference>
<evidence type="ECO:0000313" key="3">
    <source>
        <dbReference type="Proteomes" id="UP001207736"/>
    </source>
</evidence>
<dbReference type="Proteomes" id="UP001208692">
    <property type="component" value="Unassembled WGS sequence"/>
</dbReference>
<accession>A0AAV5AVS4</accession>
<name>A0AAV5AVS4_9FLAO</name>
<proteinExistence type="predicted"/>
<dbReference type="Proteomes" id="UP001207736">
    <property type="component" value="Unassembled WGS sequence"/>
</dbReference>
<evidence type="ECO:0000313" key="4">
    <source>
        <dbReference type="Proteomes" id="UP001208692"/>
    </source>
</evidence>
<dbReference type="EMBL" id="BQKA01000025">
    <property type="protein sequence ID" value="GJM50400.1"/>
    <property type="molecule type" value="Genomic_DNA"/>
</dbReference>
<dbReference type="AlphaFoldDB" id="A0AAV5AVS4"/>
<comment type="caution">
    <text evidence="1">The sequence shown here is derived from an EMBL/GenBank/DDBJ whole genome shotgun (WGS) entry which is preliminary data.</text>
</comment>
<organism evidence="1 3">
    <name type="scientific">Capnocytophaga catalasegens</name>
    <dbReference type="NCBI Taxonomy" id="1004260"/>
    <lineage>
        <taxon>Bacteria</taxon>
        <taxon>Pseudomonadati</taxon>
        <taxon>Bacteroidota</taxon>
        <taxon>Flavobacteriia</taxon>
        <taxon>Flavobacteriales</taxon>
        <taxon>Flavobacteriaceae</taxon>
        <taxon>Capnocytophaga</taxon>
    </lineage>
</organism>
<protein>
    <recommendedName>
        <fullName evidence="5">WG repeat-containing protein</fullName>
    </recommendedName>
</protein>
<evidence type="ECO:0008006" key="5">
    <source>
        <dbReference type="Google" id="ProtNLM"/>
    </source>
</evidence>
<dbReference type="RefSeq" id="WP_264845169.1">
    <property type="nucleotide sequence ID" value="NZ_BPMA01000005.1"/>
</dbReference>
<keyword evidence="4" id="KW-1185">Reference proteome</keyword>
<sequence length="486" mass="57458">MKRFFILILLFPFCTWGQKSVEIPQIELIRISKYNGVFYYKSCGSNLFQQIRVVISEDNNLKSISVREYGRLETISEIQQKSKKILFLKDIKVTTIQDFIGKTWTTDWENEHQYFCSFLNKNLCIEGFHRVYNYKKYLDNAENNKIVNDTIDRVISNFSNPVTLLLRDSLKIYIAKNWQLIPTYEGNFLNIPPLTFSKIKPTSITNVINDEDFSYKDVKGSLQKKKVENSDKYQLVDAFNNKILENSYENLNFNNYFIIGENEKNTDIYTIFLEKFPIENLKKAYLYQEGIEVMTSKEAKYYSIISPEIDRISWREKFLCGAVNVESYQLKKGKSHYIIKKTGYVVPEFSKIIFLNGLKISDEVSFLNKEKTCLWTENTYISQGFYLNPSLLRVKRNGKYGLIHYDYQAENKSISVEQLLPFIYDEIIMQEDGLIYFYKENKIGIYPKHKIPEYDSIEKKTNSFYLISKNGQKGWLDIQTFKEYFD</sequence>
<evidence type="ECO:0000313" key="2">
    <source>
        <dbReference type="EMBL" id="GJM52683.1"/>
    </source>
</evidence>
<reference evidence="1 4" key="1">
    <citation type="submission" date="2021-11" db="EMBL/GenBank/DDBJ databases">
        <title>Draft genome sequence of Capnocytophaga sp. strain KC07075 isolated from cat oral cavity.</title>
        <authorList>
            <person name="Suzuki M."/>
            <person name="Imaoka K."/>
            <person name="Kimura M."/>
            <person name="Morikawa S."/>
            <person name="Maeda K."/>
        </authorList>
    </citation>
    <scope>NUCLEOTIDE SEQUENCE</scope>
    <source>
        <strain evidence="1">KC07075</strain>
        <strain evidence="2 4">KC07079</strain>
    </source>
</reference>